<dbReference type="PANTHER" id="PTHR34139:SF1">
    <property type="entry name" value="RNASE MJ1380-RELATED"/>
    <property type="match status" value="1"/>
</dbReference>
<evidence type="ECO:0000313" key="6">
    <source>
        <dbReference type="EMBL" id="ADO83419.1"/>
    </source>
</evidence>
<dbReference type="eggNOG" id="COG2361">
    <property type="taxonomic scope" value="Bacteria"/>
</dbReference>
<keyword evidence="2" id="KW-1277">Toxin-antitoxin system</keyword>
<evidence type="ECO:0008006" key="8">
    <source>
        <dbReference type="Google" id="ProtNLM"/>
    </source>
</evidence>
<dbReference type="GO" id="GO:0004540">
    <property type="term" value="F:RNA nuclease activity"/>
    <property type="evidence" value="ECO:0007669"/>
    <property type="project" value="InterPro"/>
</dbReference>
<protein>
    <recommendedName>
        <fullName evidence="8">DUF86 domain-containing protein</fullName>
    </recommendedName>
</protein>
<dbReference type="GO" id="GO:0110001">
    <property type="term" value="C:toxin-antitoxin complex"/>
    <property type="evidence" value="ECO:0007669"/>
    <property type="project" value="InterPro"/>
</dbReference>
<evidence type="ECO:0000256" key="5">
    <source>
        <dbReference type="ARBA" id="ARBA00022801"/>
    </source>
</evidence>
<organism evidence="6 7">
    <name type="scientific">Ilyobacter polytropus (strain ATCC 51220 / DSM 2926 / LMG 16218 / CuHBu1)</name>
    <dbReference type="NCBI Taxonomy" id="572544"/>
    <lineage>
        <taxon>Bacteria</taxon>
        <taxon>Fusobacteriati</taxon>
        <taxon>Fusobacteriota</taxon>
        <taxon>Fusobacteriia</taxon>
        <taxon>Fusobacteriales</taxon>
        <taxon>Fusobacteriaceae</taxon>
        <taxon>Ilyobacter</taxon>
    </lineage>
</organism>
<proteinExistence type="predicted"/>
<dbReference type="GO" id="GO:0016787">
    <property type="term" value="F:hydrolase activity"/>
    <property type="evidence" value="ECO:0007669"/>
    <property type="project" value="UniProtKB-KW"/>
</dbReference>
<reference evidence="6 7" key="1">
    <citation type="journal article" date="2010" name="Stand. Genomic Sci.">
        <title>Complete genome sequence of Ilyobacter polytropus type strain (CuHbu1).</title>
        <authorList>
            <person name="Sikorski J."/>
            <person name="Chertkov O."/>
            <person name="Lapidus A."/>
            <person name="Nolan M."/>
            <person name="Lucas S."/>
            <person name="Del Rio T.G."/>
            <person name="Tice H."/>
            <person name="Cheng J.F."/>
            <person name="Tapia R."/>
            <person name="Han C."/>
            <person name="Goodwin L."/>
            <person name="Pitluck S."/>
            <person name="Liolios K."/>
            <person name="Ivanova N."/>
            <person name="Mavromatis K."/>
            <person name="Mikhailova N."/>
            <person name="Pati A."/>
            <person name="Chen A."/>
            <person name="Palaniappan K."/>
            <person name="Land M."/>
            <person name="Hauser L."/>
            <person name="Chang Y.J."/>
            <person name="Jeffries C.D."/>
            <person name="Brambilla E."/>
            <person name="Yasawong M."/>
            <person name="Rohde M."/>
            <person name="Pukall R."/>
            <person name="Spring S."/>
            <person name="Goker M."/>
            <person name="Woyke T."/>
            <person name="Bristow J."/>
            <person name="Eisen J.A."/>
            <person name="Markowitz V."/>
            <person name="Hugenholtz P."/>
            <person name="Kyrpides N.C."/>
            <person name="Klenk H.P."/>
        </authorList>
    </citation>
    <scope>NUCLEOTIDE SEQUENCE [LARGE SCALE GENOMIC DNA]</scope>
    <source>
        <strain evidence="7">ATCC 51220 / DSM 2926 / LMG 16218 / CuHBu1</strain>
    </source>
</reference>
<dbReference type="PANTHER" id="PTHR34139">
    <property type="entry name" value="UPF0331 PROTEIN MJ0127"/>
    <property type="match status" value="1"/>
</dbReference>
<dbReference type="STRING" id="572544.Ilyop_1646"/>
<sequence>MSRKWKLRVEDALQSIYYIQEDTKNMTYEDFEDNRLVRQAVERNLEIIGEALNRIPDDIQNKYPKIPWREIIGVRNFVIHQYFQVSQDIEWDIITNDLEGLKEGLIEIKNNELEE</sequence>
<dbReference type="KEGG" id="ipo:Ilyop_1646"/>
<keyword evidence="3" id="KW-0540">Nuclease</keyword>
<evidence type="ECO:0000256" key="4">
    <source>
        <dbReference type="ARBA" id="ARBA00022741"/>
    </source>
</evidence>
<evidence type="ECO:0000256" key="1">
    <source>
        <dbReference type="ARBA" id="ARBA00022553"/>
    </source>
</evidence>
<dbReference type="InterPro" id="IPR051813">
    <property type="entry name" value="HepT_RNase_toxin"/>
</dbReference>
<keyword evidence="4" id="KW-0547">Nucleotide-binding</keyword>
<evidence type="ECO:0000256" key="3">
    <source>
        <dbReference type="ARBA" id="ARBA00022722"/>
    </source>
</evidence>
<accession>E3H9N0</accession>
<keyword evidence="5" id="KW-0378">Hydrolase</keyword>
<evidence type="ECO:0000313" key="7">
    <source>
        <dbReference type="Proteomes" id="UP000006875"/>
    </source>
</evidence>
<dbReference type="AlphaFoldDB" id="E3H9N0"/>
<dbReference type="InterPro" id="IPR008201">
    <property type="entry name" value="HepT-like"/>
</dbReference>
<name>E3H9N0_ILYPC</name>
<dbReference type="GO" id="GO:0000166">
    <property type="term" value="F:nucleotide binding"/>
    <property type="evidence" value="ECO:0007669"/>
    <property type="project" value="UniProtKB-KW"/>
</dbReference>
<dbReference type="Proteomes" id="UP000006875">
    <property type="component" value="Chromosome"/>
</dbReference>
<evidence type="ECO:0000256" key="2">
    <source>
        <dbReference type="ARBA" id="ARBA00022649"/>
    </source>
</evidence>
<keyword evidence="1" id="KW-0597">Phosphoprotein</keyword>
<dbReference type="EMBL" id="CP002281">
    <property type="protein sequence ID" value="ADO83419.1"/>
    <property type="molecule type" value="Genomic_DNA"/>
</dbReference>
<gene>
    <name evidence="6" type="ordered locus">Ilyop_1646</name>
</gene>
<dbReference type="OrthoDB" id="9810538at2"/>
<dbReference type="HOGENOM" id="CLU_142825_3_3_0"/>
<dbReference type="Pfam" id="PF01934">
    <property type="entry name" value="HepT-like"/>
    <property type="match status" value="1"/>
</dbReference>
<dbReference type="RefSeq" id="WP_013388086.1">
    <property type="nucleotide sequence ID" value="NC_014632.1"/>
</dbReference>
<keyword evidence="7" id="KW-1185">Reference proteome</keyword>